<protein>
    <submittedName>
        <fullName evidence="2">Uncharacterized protein</fullName>
    </submittedName>
</protein>
<name>A0ABD3BHA0_9LAMI</name>
<organism evidence="2 3">
    <name type="scientific">Castilleja foliolosa</name>
    <dbReference type="NCBI Taxonomy" id="1961234"/>
    <lineage>
        <taxon>Eukaryota</taxon>
        <taxon>Viridiplantae</taxon>
        <taxon>Streptophyta</taxon>
        <taxon>Embryophyta</taxon>
        <taxon>Tracheophyta</taxon>
        <taxon>Spermatophyta</taxon>
        <taxon>Magnoliopsida</taxon>
        <taxon>eudicotyledons</taxon>
        <taxon>Gunneridae</taxon>
        <taxon>Pentapetalae</taxon>
        <taxon>asterids</taxon>
        <taxon>lamiids</taxon>
        <taxon>Lamiales</taxon>
        <taxon>Orobanchaceae</taxon>
        <taxon>Pedicularideae</taxon>
        <taxon>Castillejinae</taxon>
        <taxon>Castilleja</taxon>
    </lineage>
</organism>
<proteinExistence type="predicted"/>
<keyword evidence="3" id="KW-1185">Reference proteome</keyword>
<keyword evidence="1" id="KW-0812">Transmembrane</keyword>
<dbReference type="EMBL" id="JAVIJP010000087">
    <property type="protein sequence ID" value="KAL3616793.1"/>
    <property type="molecule type" value="Genomic_DNA"/>
</dbReference>
<accession>A0ABD3BHA0</accession>
<keyword evidence="1" id="KW-0472">Membrane</keyword>
<comment type="caution">
    <text evidence="2">The sequence shown here is derived from an EMBL/GenBank/DDBJ whole genome shotgun (WGS) entry which is preliminary data.</text>
</comment>
<feature type="transmembrane region" description="Helical" evidence="1">
    <location>
        <begin position="16"/>
        <end position="41"/>
    </location>
</feature>
<sequence length="55" mass="5885">MSTETTLNKVQRSSLFLAYVVNVIGPVLVIKYIAIVANVSARIGSIGGNRLGGWH</sequence>
<gene>
    <name evidence="2" type="ORF">CASFOL_039187</name>
</gene>
<evidence type="ECO:0000313" key="3">
    <source>
        <dbReference type="Proteomes" id="UP001632038"/>
    </source>
</evidence>
<dbReference type="AlphaFoldDB" id="A0ABD3BHA0"/>
<evidence type="ECO:0000313" key="2">
    <source>
        <dbReference type="EMBL" id="KAL3616793.1"/>
    </source>
</evidence>
<keyword evidence="1" id="KW-1133">Transmembrane helix</keyword>
<evidence type="ECO:0000256" key="1">
    <source>
        <dbReference type="SAM" id="Phobius"/>
    </source>
</evidence>
<reference evidence="3" key="1">
    <citation type="journal article" date="2024" name="IScience">
        <title>Strigolactones Initiate the Formation of Haustorium-like Structures in Castilleja.</title>
        <authorList>
            <person name="Buerger M."/>
            <person name="Peterson D."/>
            <person name="Chory J."/>
        </authorList>
    </citation>
    <scope>NUCLEOTIDE SEQUENCE [LARGE SCALE GENOMIC DNA]</scope>
</reference>
<dbReference type="Proteomes" id="UP001632038">
    <property type="component" value="Unassembled WGS sequence"/>
</dbReference>